<keyword evidence="5 8" id="KW-1133">Transmembrane helix</keyword>
<dbReference type="AlphaFoldDB" id="A0A9P9ECN0"/>
<keyword evidence="6 8" id="KW-0472">Membrane</keyword>
<keyword evidence="3" id="KW-1003">Cell membrane</keyword>
<dbReference type="PROSITE" id="PS50850">
    <property type="entry name" value="MFS"/>
    <property type="match status" value="1"/>
</dbReference>
<dbReference type="Pfam" id="PF07690">
    <property type="entry name" value="MFS_1"/>
    <property type="match status" value="1"/>
</dbReference>
<organism evidence="10 11">
    <name type="scientific">Dendryphion nanum</name>
    <dbReference type="NCBI Taxonomy" id="256645"/>
    <lineage>
        <taxon>Eukaryota</taxon>
        <taxon>Fungi</taxon>
        <taxon>Dikarya</taxon>
        <taxon>Ascomycota</taxon>
        <taxon>Pezizomycotina</taxon>
        <taxon>Dothideomycetes</taxon>
        <taxon>Pleosporomycetidae</taxon>
        <taxon>Pleosporales</taxon>
        <taxon>Torulaceae</taxon>
        <taxon>Dendryphion</taxon>
    </lineage>
</organism>
<evidence type="ECO:0000256" key="4">
    <source>
        <dbReference type="ARBA" id="ARBA00022692"/>
    </source>
</evidence>
<dbReference type="SUPFAM" id="SSF103473">
    <property type="entry name" value="MFS general substrate transporter"/>
    <property type="match status" value="1"/>
</dbReference>
<feature type="transmembrane region" description="Helical" evidence="8">
    <location>
        <begin position="185"/>
        <end position="207"/>
    </location>
</feature>
<feature type="transmembrane region" description="Helical" evidence="8">
    <location>
        <begin position="132"/>
        <end position="152"/>
    </location>
</feature>
<feature type="transmembrane region" description="Helical" evidence="8">
    <location>
        <begin position="159"/>
        <end position="179"/>
    </location>
</feature>
<keyword evidence="11" id="KW-1185">Reference proteome</keyword>
<dbReference type="PANTHER" id="PTHR23502">
    <property type="entry name" value="MAJOR FACILITATOR SUPERFAMILY"/>
    <property type="match status" value="1"/>
</dbReference>
<feature type="transmembrane region" description="Helical" evidence="8">
    <location>
        <begin position="361"/>
        <end position="385"/>
    </location>
</feature>
<evidence type="ECO:0000256" key="8">
    <source>
        <dbReference type="SAM" id="Phobius"/>
    </source>
</evidence>
<evidence type="ECO:0000259" key="9">
    <source>
        <dbReference type="PROSITE" id="PS50850"/>
    </source>
</evidence>
<comment type="subcellular location">
    <subcellularLocation>
        <location evidence="1">Cell membrane</location>
        <topology evidence="1">Multi-pass membrane protein</topology>
    </subcellularLocation>
</comment>
<dbReference type="InterPro" id="IPR036259">
    <property type="entry name" value="MFS_trans_sf"/>
</dbReference>
<gene>
    <name evidence="10" type="ORF">B0J11DRAFT_595938</name>
</gene>
<feature type="transmembrane region" description="Helical" evidence="8">
    <location>
        <begin position="406"/>
        <end position="426"/>
    </location>
</feature>
<evidence type="ECO:0000256" key="1">
    <source>
        <dbReference type="ARBA" id="ARBA00004651"/>
    </source>
</evidence>
<feature type="transmembrane region" description="Helical" evidence="8">
    <location>
        <begin position="247"/>
        <end position="269"/>
    </location>
</feature>
<evidence type="ECO:0000256" key="7">
    <source>
        <dbReference type="ARBA" id="ARBA00038459"/>
    </source>
</evidence>
<keyword evidence="4 8" id="KW-0812">Transmembrane</keyword>
<feature type="transmembrane region" description="Helical" evidence="8">
    <location>
        <begin position="92"/>
        <end position="112"/>
    </location>
</feature>
<keyword evidence="2" id="KW-0813">Transport</keyword>
<dbReference type="GO" id="GO:0022857">
    <property type="term" value="F:transmembrane transporter activity"/>
    <property type="evidence" value="ECO:0007669"/>
    <property type="project" value="InterPro"/>
</dbReference>
<feature type="transmembrane region" description="Helical" evidence="8">
    <location>
        <begin position="497"/>
        <end position="521"/>
    </location>
</feature>
<reference evidence="10" key="1">
    <citation type="journal article" date="2021" name="Nat. Commun.">
        <title>Genetic determinants of endophytism in the Arabidopsis root mycobiome.</title>
        <authorList>
            <person name="Mesny F."/>
            <person name="Miyauchi S."/>
            <person name="Thiergart T."/>
            <person name="Pickel B."/>
            <person name="Atanasova L."/>
            <person name="Karlsson M."/>
            <person name="Huettel B."/>
            <person name="Barry K.W."/>
            <person name="Haridas S."/>
            <person name="Chen C."/>
            <person name="Bauer D."/>
            <person name="Andreopoulos W."/>
            <person name="Pangilinan J."/>
            <person name="LaButti K."/>
            <person name="Riley R."/>
            <person name="Lipzen A."/>
            <person name="Clum A."/>
            <person name="Drula E."/>
            <person name="Henrissat B."/>
            <person name="Kohler A."/>
            <person name="Grigoriev I.V."/>
            <person name="Martin F.M."/>
            <person name="Hacquard S."/>
        </authorList>
    </citation>
    <scope>NUCLEOTIDE SEQUENCE</scope>
    <source>
        <strain evidence="10">MPI-CAGE-CH-0243</strain>
    </source>
</reference>
<dbReference type="Proteomes" id="UP000700596">
    <property type="component" value="Unassembled WGS sequence"/>
</dbReference>
<feature type="transmembrane region" description="Helical" evidence="8">
    <location>
        <begin position="219"/>
        <end position="241"/>
    </location>
</feature>
<name>A0A9P9ECN0_9PLEO</name>
<protein>
    <submittedName>
        <fullName evidence="10">Major facilitator superfamily domain-containing protein</fullName>
    </submittedName>
</protein>
<evidence type="ECO:0000256" key="6">
    <source>
        <dbReference type="ARBA" id="ARBA00023136"/>
    </source>
</evidence>
<proteinExistence type="inferred from homology"/>
<dbReference type="InterPro" id="IPR020846">
    <property type="entry name" value="MFS_dom"/>
</dbReference>
<comment type="similarity">
    <text evidence="7">Belongs to the major facilitator superfamily. DHA1 family. Polyamines/proton antiporter (TC 2.A.1.2.16) subfamily.</text>
</comment>
<dbReference type="InterPro" id="IPR011701">
    <property type="entry name" value="MFS"/>
</dbReference>
<evidence type="ECO:0000313" key="11">
    <source>
        <dbReference type="Proteomes" id="UP000700596"/>
    </source>
</evidence>
<evidence type="ECO:0000256" key="5">
    <source>
        <dbReference type="ARBA" id="ARBA00022989"/>
    </source>
</evidence>
<feature type="transmembrane region" description="Helical" evidence="8">
    <location>
        <begin position="432"/>
        <end position="453"/>
    </location>
</feature>
<evidence type="ECO:0000256" key="2">
    <source>
        <dbReference type="ARBA" id="ARBA00022448"/>
    </source>
</evidence>
<dbReference type="PANTHER" id="PTHR23502:SF186">
    <property type="entry name" value="MAJOR FACILITATOR SUPERFAMILY (MFS) PROFILE DOMAIN-CONTAINING PROTEIN"/>
    <property type="match status" value="1"/>
</dbReference>
<evidence type="ECO:0000313" key="10">
    <source>
        <dbReference type="EMBL" id="KAH7135023.1"/>
    </source>
</evidence>
<accession>A0A9P9ECN0</accession>
<dbReference type="EMBL" id="JAGMWT010000002">
    <property type="protein sequence ID" value="KAH7135023.1"/>
    <property type="molecule type" value="Genomic_DNA"/>
</dbReference>
<evidence type="ECO:0000256" key="3">
    <source>
        <dbReference type="ARBA" id="ARBA00022475"/>
    </source>
</evidence>
<dbReference type="Gene3D" id="1.20.1250.20">
    <property type="entry name" value="MFS general substrate transporter like domains"/>
    <property type="match status" value="1"/>
</dbReference>
<comment type="caution">
    <text evidence="10">The sequence shown here is derived from an EMBL/GenBank/DDBJ whole genome shotgun (WGS) entry which is preliminary data.</text>
</comment>
<dbReference type="GO" id="GO:0005886">
    <property type="term" value="C:plasma membrane"/>
    <property type="evidence" value="ECO:0007669"/>
    <property type="project" value="UniProtKB-SubCell"/>
</dbReference>
<feature type="domain" description="Major facilitator superfamily (MFS) profile" evidence="9">
    <location>
        <begin position="94"/>
        <end position="526"/>
    </location>
</feature>
<sequence>MSSINSGSTDPRLTVHHTVQKEGEGNLHATCDQDTIKNAVRLRYQDLLNEQRSAPDKIFVTGYSFRDLDPKLVVLDEEIFEHPRTWPIRKKVLDTILIGAFCFLSPFASTIFAPSVHLLSRDLGITDSTTGALTVSIFLFAYAIGPLFLAPLSELYGRLPILNTGNIFFVIFSVGAGFARTPAQFFVTRFISGIGGSASISIIGGYVADIWALEVRPKASGLVMLGPVLGPILGPVCGGWMSQGASWRWTLWIPAIASSIVGVASLMWMSETYAPQVLRLKVQKIRKSRPDDQLYTVLDLLPQPTGFKFLLTQAVRPVMYLILNPALFLASLFYSVVFGIVYLVIVTLADVFGLGYGHSVGIVGTDFLACGVGMIIGTFGTIKAMEVIFKRDTATGKMKYKPESRLLSCIVGTILMIGGLFMYGFSALKTHFIVPLIGISIFTCGCMNVMMAIQLYTVDGFDFPASAFAAISVLRCLFAGAFPLFGPRLFQTLGVDWGVALLAFLVVGVGAPLIILLYIFGSKLRDIGVNRMNNFEGRRGN</sequence>
<dbReference type="OrthoDB" id="6770063at2759"/>
<feature type="transmembrane region" description="Helical" evidence="8">
    <location>
        <begin position="326"/>
        <end position="349"/>
    </location>
</feature>
<feature type="transmembrane region" description="Helical" evidence="8">
    <location>
        <begin position="465"/>
        <end position="485"/>
    </location>
</feature>